<name>A0A0C2CUB8_9BACT</name>
<proteinExistence type="inferred from homology"/>
<dbReference type="Pfam" id="PF13424">
    <property type="entry name" value="TPR_12"/>
    <property type="match status" value="1"/>
</dbReference>
<evidence type="ECO:0000256" key="4">
    <source>
        <dbReference type="ARBA" id="ARBA00022527"/>
    </source>
</evidence>
<dbReference type="CDD" id="cd14014">
    <property type="entry name" value="STKc_PknB_like"/>
    <property type="match status" value="1"/>
</dbReference>
<keyword evidence="7 12" id="KW-0418">Kinase</keyword>
<dbReference type="PROSITE" id="PS00108">
    <property type="entry name" value="PROTEIN_KINASE_ST"/>
    <property type="match status" value="1"/>
</dbReference>
<evidence type="ECO:0000256" key="5">
    <source>
        <dbReference type="ARBA" id="ARBA00022679"/>
    </source>
</evidence>
<dbReference type="InterPro" id="IPR001245">
    <property type="entry name" value="Ser-Thr/Tyr_kinase_cat_dom"/>
</dbReference>
<dbReference type="Pfam" id="PF07714">
    <property type="entry name" value="PK_Tyr_Ser-Thr"/>
    <property type="match status" value="1"/>
</dbReference>
<dbReference type="InterPro" id="IPR000719">
    <property type="entry name" value="Prot_kinase_dom"/>
</dbReference>
<organism evidence="12 13">
    <name type="scientific">Enhygromyxa salina</name>
    <dbReference type="NCBI Taxonomy" id="215803"/>
    <lineage>
        <taxon>Bacteria</taxon>
        <taxon>Pseudomonadati</taxon>
        <taxon>Myxococcota</taxon>
        <taxon>Polyangia</taxon>
        <taxon>Nannocystales</taxon>
        <taxon>Nannocystaceae</taxon>
        <taxon>Enhygromyxa</taxon>
    </lineage>
</organism>
<dbReference type="RefSeq" id="WP_052556112.1">
    <property type="nucleotide sequence ID" value="NZ_JMCC02000104.1"/>
</dbReference>
<evidence type="ECO:0000259" key="11">
    <source>
        <dbReference type="PROSITE" id="PS50011"/>
    </source>
</evidence>
<evidence type="ECO:0000256" key="8">
    <source>
        <dbReference type="ARBA" id="ARBA00022840"/>
    </source>
</evidence>
<evidence type="ECO:0000256" key="7">
    <source>
        <dbReference type="ARBA" id="ARBA00022777"/>
    </source>
</evidence>
<keyword evidence="5" id="KW-0808">Transferase</keyword>
<dbReference type="InterPro" id="IPR011990">
    <property type="entry name" value="TPR-like_helical_dom_sf"/>
</dbReference>
<comment type="caution">
    <text evidence="12">The sequence shown here is derived from an EMBL/GenBank/DDBJ whole genome shotgun (WGS) entry which is preliminary data.</text>
</comment>
<accession>A0A0C2CUB8</accession>
<keyword evidence="9" id="KW-0206">Cytoskeleton</keyword>
<keyword evidence="9" id="KW-0963">Cytoplasm</keyword>
<dbReference type="PANTHER" id="PTHR43289:SF6">
    <property type="entry name" value="SERINE_THREONINE-PROTEIN KINASE NEKL-3"/>
    <property type="match status" value="1"/>
</dbReference>
<dbReference type="AlphaFoldDB" id="A0A0C2CUB8"/>
<reference evidence="12 13" key="1">
    <citation type="submission" date="2014-12" db="EMBL/GenBank/DDBJ databases">
        <title>Genome assembly of Enhygromyxa salina DSM 15201.</title>
        <authorList>
            <person name="Sharma G."/>
            <person name="Subramanian S."/>
        </authorList>
    </citation>
    <scope>NUCLEOTIDE SEQUENCE [LARGE SCALE GENOMIC DNA]</scope>
    <source>
        <strain evidence="12 13">DSM 15201</strain>
    </source>
</reference>
<feature type="binding site" evidence="10">
    <location>
        <position position="67"/>
    </location>
    <ligand>
        <name>ATP</name>
        <dbReference type="ChEBI" id="CHEBI:30616"/>
    </ligand>
</feature>
<dbReference type="SUPFAM" id="SSF48452">
    <property type="entry name" value="TPR-like"/>
    <property type="match status" value="2"/>
</dbReference>
<dbReference type="Pfam" id="PF00069">
    <property type="entry name" value="Pkinase"/>
    <property type="match status" value="1"/>
</dbReference>
<dbReference type="Gene3D" id="3.30.200.20">
    <property type="entry name" value="Phosphorylase Kinase, domain 1"/>
    <property type="match status" value="1"/>
</dbReference>
<dbReference type="GO" id="GO:0005524">
    <property type="term" value="F:ATP binding"/>
    <property type="evidence" value="ECO:0007669"/>
    <property type="project" value="UniProtKB-UniRule"/>
</dbReference>
<dbReference type="EMBL" id="JMCC02000104">
    <property type="protein sequence ID" value="KIG13195.1"/>
    <property type="molecule type" value="Genomic_DNA"/>
</dbReference>
<dbReference type="Proteomes" id="UP000031599">
    <property type="component" value="Unassembled WGS sequence"/>
</dbReference>
<dbReference type="SUPFAM" id="SSF56112">
    <property type="entry name" value="Protein kinase-like (PK-like)"/>
    <property type="match status" value="1"/>
</dbReference>
<keyword evidence="8 10" id="KW-0067">ATP-binding</keyword>
<keyword evidence="6 10" id="KW-0547">Nucleotide-binding</keyword>
<dbReference type="PANTHER" id="PTHR43289">
    <property type="entry name" value="MITOGEN-ACTIVATED PROTEIN KINASE KINASE KINASE 20-RELATED"/>
    <property type="match status" value="1"/>
</dbReference>
<dbReference type="InterPro" id="IPR011009">
    <property type="entry name" value="Kinase-like_dom_sf"/>
</dbReference>
<dbReference type="PROSITE" id="PS00107">
    <property type="entry name" value="PROTEIN_KINASE_ATP"/>
    <property type="match status" value="1"/>
</dbReference>
<feature type="domain" description="Protein kinase" evidence="11">
    <location>
        <begin position="38"/>
        <end position="343"/>
    </location>
</feature>
<evidence type="ECO:0000256" key="10">
    <source>
        <dbReference type="PROSITE-ProRule" id="PRU10141"/>
    </source>
</evidence>
<dbReference type="GO" id="GO:0005813">
    <property type="term" value="C:centrosome"/>
    <property type="evidence" value="ECO:0007669"/>
    <property type="project" value="UniProtKB-SubCell"/>
</dbReference>
<evidence type="ECO:0000256" key="2">
    <source>
        <dbReference type="ARBA" id="ARBA00004647"/>
    </source>
</evidence>
<dbReference type="InterPro" id="IPR019734">
    <property type="entry name" value="TPR_rpt"/>
</dbReference>
<dbReference type="GO" id="GO:0004674">
    <property type="term" value="F:protein serine/threonine kinase activity"/>
    <property type="evidence" value="ECO:0007669"/>
    <property type="project" value="UniProtKB-KW"/>
</dbReference>
<evidence type="ECO:0000256" key="6">
    <source>
        <dbReference type="ARBA" id="ARBA00022741"/>
    </source>
</evidence>
<evidence type="ECO:0000256" key="3">
    <source>
        <dbReference type="ARBA" id="ARBA00010886"/>
    </source>
</evidence>
<sequence length="984" mass="106452">MADEIAQEEATDVAEDGVAPALTGARSRMAVPERIGRYVVLRQLGAGAMGVVVVAYDPELDRQVAIKLIHPRVAERGDARARMLREAKAMARLSHPNVVQIYDAGTIDGRVFIAMELVDGGPLSSWREAQARSADEILAVYIAAGRGLAAAHDAGLVHRDFKPDNVLVDRDGRARVLDFGLVRADTELIERPSQVSAPIGTEPTLEISLAGIAESPMFTRDHESSGAFGSQTASELDLELTHGGQIMGTPAYMSPEQWTSAKADARSDQFSFCVALWEALYEQRPFQGRTIQALAGAITSGVITEPERPVQLTRRLRAALERGLSADPAARFETMHALLRELSREDSSRWSVPLAWVALVAFGVLAWGRFASVGIEAEPPPPPSCERAGEAITKVWNPARRESVAAAFKATQLPVSPILTKLDADLEDYNARWLAQATDNCEATRIRQQQSEQLLDQRARCLDAKLQALDALLEVFTQADESTVDQALLAVESLPKPSACEADRVSEASPVVALDPVRQTAVSEGERQLSRMRASLDTGRYDEAIGRMDPVQALVEELDHPPLTAAFLVERGRLLARIDQREEGVAALQRGFYLATQLRDDLLALSAATWLAEIEGAQRLRPEFAQLWADQARALLERESGRYPEAEADLADTVSWNAYLRDDLDAARAEAERGLALLDDAKLPAPMRRMALLLDRGAAEYRAGDLAEAEATFTAALEIATQTVGRDNANATGALNNLAVTYSAEGEYERARALLQESIETRERALGRDNTSVGVGLSNLADIELELGHGPEALAAVERGYSILLAALGPDQYATVIAQQRLGLARAMVGQHEDAILDLRGALASAEDPAGPDPSLAQELRAELVVVLGLAGHDDQRDAELEQVRAADPQLWREVIAAGRFAAWVGQVELADALLSMGIERAGDPSEAGSRRSLALGRLELAELLLDSDPAHARSVLGGDLERDLSSAPKLAKRLADLRRRAGQ</sequence>
<dbReference type="GO" id="GO:0000922">
    <property type="term" value="C:spindle pole"/>
    <property type="evidence" value="ECO:0007669"/>
    <property type="project" value="UniProtKB-SubCell"/>
</dbReference>
<dbReference type="Gene3D" id="1.10.510.10">
    <property type="entry name" value="Transferase(Phosphotransferase) domain 1"/>
    <property type="match status" value="1"/>
</dbReference>
<dbReference type="InterPro" id="IPR008271">
    <property type="entry name" value="Ser/Thr_kinase_AS"/>
</dbReference>
<dbReference type="InterPro" id="IPR017441">
    <property type="entry name" value="Protein_kinase_ATP_BS"/>
</dbReference>
<gene>
    <name evidence="12" type="ORF">DB30_00418</name>
</gene>
<evidence type="ECO:0000313" key="13">
    <source>
        <dbReference type="Proteomes" id="UP000031599"/>
    </source>
</evidence>
<evidence type="ECO:0000313" key="12">
    <source>
        <dbReference type="EMBL" id="KIG13195.1"/>
    </source>
</evidence>
<dbReference type="PROSITE" id="PS50011">
    <property type="entry name" value="PROTEIN_KINASE_DOM"/>
    <property type="match status" value="1"/>
</dbReference>
<dbReference type="Gene3D" id="1.25.40.10">
    <property type="entry name" value="Tetratricopeptide repeat domain"/>
    <property type="match status" value="1"/>
</dbReference>
<keyword evidence="4" id="KW-0723">Serine/threonine-protein kinase</keyword>
<protein>
    <submittedName>
        <fullName evidence="12">Serine/threonine kinase PKN8</fullName>
    </submittedName>
</protein>
<evidence type="ECO:0000256" key="9">
    <source>
        <dbReference type="ARBA" id="ARBA00023212"/>
    </source>
</evidence>
<comment type="similarity">
    <text evidence="3">Belongs to the protein kinase superfamily. NEK Ser/Thr protein kinase family. NIMA subfamily.</text>
</comment>
<dbReference type="SMART" id="SM00028">
    <property type="entry name" value="TPR"/>
    <property type="match status" value="3"/>
</dbReference>
<comment type="subcellular location">
    <subcellularLocation>
        <location evidence="1">Cytoplasm</location>
        <location evidence="1">Cytoskeleton</location>
        <location evidence="1">Microtubule organizing center</location>
        <location evidence="1">Centrosome</location>
    </subcellularLocation>
    <subcellularLocation>
        <location evidence="2">Cytoplasm</location>
        <location evidence="2">Cytoskeleton</location>
        <location evidence="2">Spindle pole</location>
    </subcellularLocation>
</comment>
<evidence type="ECO:0000256" key="1">
    <source>
        <dbReference type="ARBA" id="ARBA00004300"/>
    </source>
</evidence>